<evidence type="ECO:0000256" key="1">
    <source>
        <dbReference type="SAM" id="Phobius"/>
    </source>
</evidence>
<organism evidence="2">
    <name type="scientific">Clostridium botulinum (strain Eklund 17B / Type B)</name>
    <dbReference type="NCBI Taxonomy" id="935198"/>
    <lineage>
        <taxon>Bacteria</taxon>
        <taxon>Bacillati</taxon>
        <taxon>Bacillota</taxon>
        <taxon>Clostridia</taxon>
        <taxon>Eubacteriales</taxon>
        <taxon>Clostridiaceae</taxon>
        <taxon>Clostridium</taxon>
    </lineage>
</organism>
<keyword evidence="1" id="KW-0812">Transmembrane</keyword>
<name>B2TJM3_CLOBB</name>
<dbReference type="AlphaFoldDB" id="B2TJM3"/>
<protein>
    <recommendedName>
        <fullName evidence="3">ABC transporter permease</fullName>
    </recommendedName>
</protein>
<dbReference type="HOGENOM" id="CLU_1068351_0_0_9"/>
<accession>B2TJM3</accession>
<evidence type="ECO:0008006" key="3">
    <source>
        <dbReference type="Google" id="ProtNLM"/>
    </source>
</evidence>
<keyword evidence="1" id="KW-0472">Membrane</keyword>
<feature type="transmembrane region" description="Helical" evidence="1">
    <location>
        <begin position="57"/>
        <end position="82"/>
    </location>
</feature>
<dbReference type="EMBL" id="CP001056">
    <property type="protein sequence ID" value="ACD22574.1"/>
    <property type="molecule type" value="Genomic_DNA"/>
</dbReference>
<feature type="transmembrane region" description="Helical" evidence="1">
    <location>
        <begin position="151"/>
        <end position="172"/>
    </location>
</feature>
<evidence type="ECO:0000313" key="2">
    <source>
        <dbReference type="EMBL" id="ACD22574.1"/>
    </source>
</evidence>
<keyword evidence="1" id="KW-1133">Transmembrane helix</keyword>
<feature type="transmembrane region" description="Helical" evidence="1">
    <location>
        <begin position="16"/>
        <end position="37"/>
    </location>
</feature>
<reference evidence="2" key="1">
    <citation type="submission" date="2009-06" db="EMBL/GenBank/DDBJ databases">
        <authorList>
            <consortium name="US DOE Joint Genome Institute (JGI-PGF)"/>
            <person name="Lucas S."/>
            <person name="Copeland A."/>
            <person name="Lapidus A."/>
            <person name="Glavina del Rio T."/>
            <person name="Dalin E."/>
            <person name="Tice H."/>
            <person name="Bruce D."/>
            <person name="Goodwin L."/>
            <person name="Pitluck S."/>
            <person name="Kyrpides N."/>
            <person name="Mavromatis K."/>
            <person name="Ivanova N."/>
            <person name="Saunders E."/>
            <person name="Brettin T."/>
            <person name="Detter J.C."/>
            <person name="Han C."/>
            <person name="Larimer F."/>
            <person name="Land M."/>
            <person name="Hauser L."/>
            <person name="Markowitz V."/>
            <person name="Cheng J.-F."/>
            <person name="Hugenholtz P."/>
            <person name="Woyke T."/>
            <person name="Wu D."/>
            <person name="Gronow S."/>
            <person name="Klenk H.-P."/>
            <person name="Eisen J.A."/>
        </authorList>
    </citation>
    <scope>NUCLEOTIDE SEQUENCE</scope>
    <source>
        <strain evidence="2">Eklund 17B</strain>
    </source>
</reference>
<accession>U4P4F0</accession>
<proteinExistence type="predicted"/>
<dbReference type="Pfam" id="PF12730">
    <property type="entry name" value="ABC2_membrane_4"/>
    <property type="match status" value="1"/>
</dbReference>
<reference evidence="2" key="2">
    <citation type="submission" date="2009-08" db="EMBL/GenBank/DDBJ databases">
        <authorList>
            <person name="Shrivastava S."/>
            <person name="Brinkac L.M."/>
            <person name="Dodson R.J."/>
            <person name="Harkins D.M."/>
            <person name="Durkin A.S."/>
            <person name="Sutton G."/>
        </authorList>
    </citation>
    <scope>NUCLEOTIDE SEQUENCE</scope>
    <source>
        <strain evidence="2">Eklund 17B</strain>
    </source>
</reference>
<feature type="transmembrane region" description="Helical" evidence="1">
    <location>
        <begin position="108"/>
        <end position="131"/>
    </location>
</feature>
<dbReference type="PATRIC" id="fig|935198.13.peg.1354"/>
<dbReference type="KEGG" id="cbk:CLL_A1408"/>
<feature type="transmembrane region" description="Helical" evidence="1">
    <location>
        <begin position="227"/>
        <end position="249"/>
    </location>
</feature>
<sequence>MYNLLKYEFLKLKSNTTFWCIVLITCFISCVLTGQAISHRSSYLPTDDLKGLFGINIFTQMLLYSKTMAYLEIILGGMFICYDFQHKIVQNAVSSGVSKFKILLSKVIVYYIAMAMLILLCALIKTIGMSIAYKFGADLSLVTLLKMTGRYLYVVLINSGVFSFIVFLAYTFRKPGLTIGIGIIGNKIYEQGLDILGATYPYAKEIENYILPVLSEKLLTPMLFNDVLIAVSISLIHIIGFFLITYYVFKRTELD</sequence>
<gene>
    <name evidence="2" type="ordered locus">CLL_A1408</name>
</gene>